<gene>
    <name evidence="1" type="ORF">ACFPO9_17620</name>
</gene>
<name>A0ABW0S0B5_9BURK</name>
<dbReference type="RefSeq" id="WP_379772779.1">
    <property type="nucleotide sequence ID" value="NZ_JBHSMZ010000014.1"/>
</dbReference>
<dbReference type="Proteomes" id="UP001596086">
    <property type="component" value="Unassembled WGS sequence"/>
</dbReference>
<comment type="caution">
    <text evidence="1">The sequence shown here is derived from an EMBL/GenBank/DDBJ whole genome shotgun (WGS) entry which is preliminary data.</text>
</comment>
<proteinExistence type="predicted"/>
<evidence type="ECO:0008006" key="3">
    <source>
        <dbReference type="Google" id="ProtNLM"/>
    </source>
</evidence>
<evidence type="ECO:0000313" key="2">
    <source>
        <dbReference type="Proteomes" id="UP001596086"/>
    </source>
</evidence>
<dbReference type="PROSITE" id="PS51257">
    <property type="entry name" value="PROKAR_LIPOPROTEIN"/>
    <property type="match status" value="1"/>
</dbReference>
<dbReference type="EMBL" id="JBHSMZ010000014">
    <property type="protein sequence ID" value="MFC5550339.1"/>
    <property type="molecule type" value="Genomic_DNA"/>
</dbReference>
<evidence type="ECO:0000313" key="1">
    <source>
        <dbReference type="EMBL" id="MFC5550339.1"/>
    </source>
</evidence>
<protein>
    <recommendedName>
        <fullName evidence="3">Lipocalin-like domain-containing protein</fullName>
    </recommendedName>
</protein>
<reference evidence="2" key="1">
    <citation type="journal article" date="2019" name="Int. J. Syst. Evol. Microbiol.">
        <title>The Global Catalogue of Microorganisms (GCM) 10K type strain sequencing project: providing services to taxonomists for standard genome sequencing and annotation.</title>
        <authorList>
            <consortium name="The Broad Institute Genomics Platform"/>
            <consortium name="The Broad Institute Genome Sequencing Center for Infectious Disease"/>
            <person name="Wu L."/>
            <person name="Ma J."/>
        </authorList>
    </citation>
    <scope>NUCLEOTIDE SEQUENCE [LARGE SCALE GENOMIC DNA]</scope>
    <source>
        <strain evidence="2">CGMCC 4.5798</strain>
    </source>
</reference>
<accession>A0ABW0S0B5</accession>
<organism evidence="1 2">
    <name type="scientific">Massilia aerilata</name>
    <dbReference type="NCBI Taxonomy" id="453817"/>
    <lineage>
        <taxon>Bacteria</taxon>
        <taxon>Pseudomonadati</taxon>
        <taxon>Pseudomonadota</taxon>
        <taxon>Betaproteobacteria</taxon>
        <taxon>Burkholderiales</taxon>
        <taxon>Oxalobacteraceae</taxon>
        <taxon>Telluria group</taxon>
        <taxon>Massilia</taxon>
    </lineage>
</organism>
<sequence>MKGLTCAAIVVMLSGCGEKGGAEFVGSWQAKEQANYQATVERNGDNFLVKFTEPALFPKGQMETQVFPAVYKDGMLKMASAGVTAKIAHVKNTDTLVVPTAGGSMEYRRVK</sequence>
<keyword evidence="2" id="KW-1185">Reference proteome</keyword>